<dbReference type="SUPFAM" id="SSF52540">
    <property type="entry name" value="P-loop containing nucleoside triphosphate hydrolases"/>
    <property type="match status" value="1"/>
</dbReference>
<dbReference type="InterPro" id="IPR017871">
    <property type="entry name" value="ABC_transporter-like_CS"/>
</dbReference>
<dbReference type="SMART" id="SM00382">
    <property type="entry name" value="AAA"/>
    <property type="match status" value="1"/>
</dbReference>
<evidence type="ECO:0000256" key="4">
    <source>
        <dbReference type="ARBA" id="ARBA00022840"/>
    </source>
</evidence>
<dbReference type="GO" id="GO:0016887">
    <property type="term" value="F:ATP hydrolysis activity"/>
    <property type="evidence" value="ECO:0007669"/>
    <property type="project" value="InterPro"/>
</dbReference>
<organism evidence="6 7">
    <name type="scientific">Ramlibacter tataouinensis</name>
    <dbReference type="NCBI Taxonomy" id="94132"/>
    <lineage>
        <taxon>Bacteria</taxon>
        <taxon>Pseudomonadati</taxon>
        <taxon>Pseudomonadota</taxon>
        <taxon>Betaproteobacteria</taxon>
        <taxon>Burkholderiales</taxon>
        <taxon>Comamonadaceae</taxon>
        <taxon>Ramlibacter</taxon>
    </lineage>
</organism>
<keyword evidence="7" id="KW-1185">Reference proteome</keyword>
<dbReference type="PANTHER" id="PTHR42939:SF1">
    <property type="entry name" value="ABC TRANSPORTER ATP-BINDING PROTEIN ALBC-RELATED"/>
    <property type="match status" value="1"/>
</dbReference>
<dbReference type="Proteomes" id="UP000070433">
    <property type="component" value="Chromosome"/>
</dbReference>
<dbReference type="CDD" id="cd03230">
    <property type="entry name" value="ABC_DR_subfamily_A"/>
    <property type="match status" value="1"/>
</dbReference>
<evidence type="ECO:0000256" key="1">
    <source>
        <dbReference type="ARBA" id="ARBA00022448"/>
    </source>
</evidence>
<keyword evidence="3" id="KW-0547">Nucleotide-binding</keyword>
<keyword evidence="4 6" id="KW-0067">ATP-binding</keyword>
<dbReference type="OrthoDB" id="9804819at2"/>
<keyword evidence="2" id="KW-0472">Membrane</keyword>
<evidence type="ECO:0000259" key="5">
    <source>
        <dbReference type="PROSITE" id="PS50893"/>
    </source>
</evidence>
<keyword evidence="2" id="KW-1003">Cell membrane</keyword>
<accession>A0A127JQH8</accession>
<dbReference type="Pfam" id="PF00005">
    <property type="entry name" value="ABC_tran"/>
    <property type="match status" value="1"/>
</dbReference>
<feature type="domain" description="ABC transporter" evidence="5">
    <location>
        <begin position="5"/>
        <end position="232"/>
    </location>
</feature>
<dbReference type="Gene3D" id="3.40.50.300">
    <property type="entry name" value="P-loop containing nucleotide triphosphate hydrolases"/>
    <property type="match status" value="1"/>
</dbReference>
<dbReference type="PANTHER" id="PTHR42939">
    <property type="entry name" value="ABC TRANSPORTER ATP-BINDING PROTEIN ALBC-RELATED"/>
    <property type="match status" value="1"/>
</dbReference>
<dbReference type="PROSITE" id="PS50893">
    <property type="entry name" value="ABC_TRANSPORTER_2"/>
    <property type="match status" value="1"/>
</dbReference>
<dbReference type="InterPro" id="IPR051782">
    <property type="entry name" value="ABC_Transporter_VariousFunc"/>
</dbReference>
<evidence type="ECO:0000256" key="3">
    <source>
        <dbReference type="ARBA" id="ARBA00022741"/>
    </source>
</evidence>
<dbReference type="AlphaFoldDB" id="A0A127JQH8"/>
<dbReference type="EMBL" id="CP010951">
    <property type="protein sequence ID" value="AMO22288.1"/>
    <property type="molecule type" value="Genomic_DNA"/>
</dbReference>
<keyword evidence="1" id="KW-0813">Transport</keyword>
<evidence type="ECO:0000313" key="6">
    <source>
        <dbReference type="EMBL" id="AMO22288.1"/>
    </source>
</evidence>
<protein>
    <submittedName>
        <fullName evidence="6">Copper ABC transporter ATP-binding protein</fullName>
    </submittedName>
</protein>
<reference evidence="6 7" key="1">
    <citation type="journal article" date="2014" name="Int. J. Syst. Evol. Microbiol.">
        <title>Ramlibacter solisilvae sp. nov., isolated from forest soil, and emended description of the genus Ramlibacter.</title>
        <authorList>
            <person name="Lee H.J."/>
            <person name="Lee S.H."/>
            <person name="Lee S.S."/>
            <person name="Lee J.S."/>
            <person name="Kim Y."/>
            <person name="Kim S.C."/>
            <person name="Jeon C.O."/>
        </authorList>
    </citation>
    <scope>NUCLEOTIDE SEQUENCE [LARGE SCALE GENOMIC DNA]</scope>
    <source>
        <strain evidence="6 7">5-10</strain>
    </source>
</reference>
<gene>
    <name evidence="6" type="ORF">UC35_04490</name>
</gene>
<proteinExistence type="predicted"/>
<dbReference type="InterPro" id="IPR027417">
    <property type="entry name" value="P-loop_NTPase"/>
</dbReference>
<dbReference type="InterPro" id="IPR003439">
    <property type="entry name" value="ABC_transporter-like_ATP-bd"/>
</dbReference>
<sequence>MNSVIELRQAGMRFGEVRAVEDVDLSVAQGEVFGLIGHNGAGKTTLFKLMLGLLAPTSGEVRVCGEPVRGEAFRQVRRRIGYLPENISLYENLTGLETLEFFAGLKAIDPQTCPALLGQVGLADAGLVKVSAYSKGMRQRLAFAQALLGKPQLLFLDEPTNGLDPQGIRDFYEVLRSLSEDGVTTILSSHQMAEIQQRVSRLALMKQGKIASLGTVRNLRERSALPLRIEVELRNGAEPELRRILPEGGQIIRVNGSTAHLQCLRSDKLRLLASLSALGDHLVDIHISEPSLEDLFLGNAEFAS</sequence>
<evidence type="ECO:0000313" key="7">
    <source>
        <dbReference type="Proteomes" id="UP000070433"/>
    </source>
</evidence>
<dbReference type="PROSITE" id="PS00211">
    <property type="entry name" value="ABC_TRANSPORTER_1"/>
    <property type="match status" value="1"/>
</dbReference>
<dbReference type="InterPro" id="IPR003593">
    <property type="entry name" value="AAA+_ATPase"/>
</dbReference>
<evidence type="ECO:0000256" key="2">
    <source>
        <dbReference type="ARBA" id="ARBA00022475"/>
    </source>
</evidence>
<dbReference type="GO" id="GO:0005524">
    <property type="term" value="F:ATP binding"/>
    <property type="evidence" value="ECO:0007669"/>
    <property type="project" value="UniProtKB-KW"/>
</dbReference>
<dbReference type="RefSeq" id="WP_061496593.1">
    <property type="nucleotide sequence ID" value="NZ_CP010951.1"/>
</dbReference>
<name>A0A127JQH8_9BURK</name>